<accession>A0AAU9D344</accession>
<dbReference type="InterPro" id="IPR029057">
    <property type="entry name" value="PRTase-like"/>
</dbReference>
<dbReference type="AlphaFoldDB" id="A0AAU9D344"/>
<dbReference type="InterPro" id="IPR000836">
    <property type="entry name" value="PRTase_dom"/>
</dbReference>
<evidence type="ECO:0000313" key="4">
    <source>
        <dbReference type="Proteomes" id="UP001431186"/>
    </source>
</evidence>
<gene>
    <name evidence="3" type="ORF">ATTO_14370</name>
</gene>
<evidence type="ECO:0000259" key="2">
    <source>
        <dbReference type="Pfam" id="PF00156"/>
    </source>
</evidence>
<keyword evidence="4" id="KW-1185">Reference proteome</keyword>
<dbReference type="KEGG" id="lcal:ATTO_14370"/>
<sequence length="237" mass="25523">MGLWRQVAQAAEELLWPTGCIACDQPGTLLCDQCQQQLAWVTQRWACPVCGAPYGWLACTECDRSWESAGCVSAFSYKGPAAALVTGYKDGHERRLAPVLASALACALDEASLCPGHPLPSLAEFDGVTFIPSTAEAYRRRGFDPIEEVSRSLATIVDVPWVDTLFHGPTQDQRTLGREDRAANVAFSFSTAASVEGATLLLVDDVITTGASVREATRALLCRGADKVWVASVARTW</sequence>
<dbReference type="Gene3D" id="3.40.50.2020">
    <property type="match status" value="1"/>
</dbReference>
<dbReference type="EMBL" id="AP025285">
    <property type="protein sequence ID" value="BDC91565.1"/>
    <property type="molecule type" value="Genomic_DNA"/>
</dbReference>
<comment type="similarity">
    <text evidence="1">Belongs to the ComF/GntX family.</text>
</comment>
<dbReference type="InterPro" id="IPR051910">
    <property type="entry name" value="ComF/GntX_DNA_util-trans"/>
</dbReference>
<protein>
    <recommendedName>
        <fullName evidence="2">Phosphoribosyltransferase domain-containing protein</fullName>
    </recommendedName>
</protein>
<evidence type="ECO:0000256" key="1">
    <source>
        <dbReference type="ARBA" id="ARBA00008007"/>
    </source>
</evidence>
<dbReference type="Pfam" id="PF00156">
    <property type="entry name" value="Pribosyltran"/>
    <property type="match status" value="1"/>
</dbReference>
<feature type="domain" description="Phosphoribosyltransferase" evidence="2">
    <location>
        <begin position="180"/>
        <end position="233"/>
    </location>
</feature>
<dbReference type="RefSeq" id="WP_265591533.1">
    <property type="nucleotide sequence ID" value="NZ_AP025285.1"/>
</dbReference>
<proteinExistence type="inferred from homology"/>
<dbReference type="SUPFAM" id="SSF161187">
    <property type="entry name" value="YfgJ-like"/>
    <property type="match status" value="1"/>
</dbReference>
<dbReference type="Proteomes" id="UP001431186">
    <property type="component" value="Chromosome"/>
</dbReference>
<name>A0AAU9D344_9ACTN</name>
<dbReference type="CDD" id="cd06223">
    <property type="entry name" value="PRTases_typeI"/>
    <property type="match status" value="1"/>
</dbReference>
<organism evidence="3 4">
    <name type="scientific">Leptogranulimonas caecicola</name>
    <dbReference type="NCBI Taxonomy" id="2894156"/>
    <lineage>
        <taxon>Bacteria</taxon>
        <taxon>Bacillati</taxon>
        <taxon>Actinomycetota</taxon>
        <taxon>Coriobacteriia</taxon>
        <taxon>Coriobacteriales</taxon>
        <taxon>Kribbibacteriaceae</taxon>
        <taxon>Leptogranulimonas</taxon>
    </lineage>
</organism>
<dbReference type="PANTHER" id="PTHR47505">
    <property type="entry name" value="DNA UTILIZATION PROTEIN YHGH"/>
    <property type="match status" value="1"/>
</dbReference>
<evidence type="ECO:0000313" key="3">
    <source>
        <dbReference type="EMBL" id="BDC91565.1"/>
    </source>
</evidence>
<reference evidence="3" key="1">
    <citation type="submission" date="2021-11" db="EMBL/GenBank/DDBJ databases">
        <title>Complete genome sequence of Atopobiaceae bacterium TOC12.</title>
        <authorList>
            <person name="Morinaga K."/>
            <person name="Kusada H."/>
            <person name="Tamaki H."/>
        </authorList>
    </citation>
    <scope>NUCLEOTIDE SEQUENCE</scope>
    <source>
        <strain evidence="3">TOC12</strain>
    </source>
</reference>
<dbReference type="SUPFAM" id="SSF53271">
    <property type="entry name" value="PRTase-like"/>
    <property type="match status" value="1"/>
</dbReference>
<dbReference type="PANTHER" id="PTHR47505:SF1">
    <property type="entry name" value="DNA UTILIZATION PROTEIN YHGH"/>
    <property type="match status" value="1"/>
</dbReference>